<dbReference type="InterPro" id="IPR002213">
    <property type="entry name" value="UDP_glucos_trans"/>
</dbReference>
<accession>A0A1H1SMY5</accession>
<dbReference type="AlphaFoldDB" id="A0A1H1SMY5"/>
<sequence length="437" mass="46523">MSRYLLTCTPAHGHVLPLLQVARHLVAGGHEVLFLTSTRYEAQVTAAGARFRPLPTEADVDLDDANGAFPEREGLTGVAALRFDMSTLFIRPGRAQLEAVRAELARNRIDAVLTEPLFVGAALLQRLPKAERPPVVVLGIFPLGARSVDTAPFGLGVTPMRGPFGRVRNAFLRLVAERVIFGGVQKEADAMAREAVGRDLGGFVLDWAARADAYVQFSVPAFEYPRSDLPASVHFAGPLPAASSSVPLPEWWSDLDGRRPVIHVSQGTIANADFGQLVLPTIAGLAATDALVVVSTGGRPVDALPAELPANVRVAEYLPYDRLLPEVDVFVTNGGFGGVQQALAHDVPLVVAGQTEDKVEVSARVGWTGVGINLRTNAPKPGQVAEAVRRVLAEPTFRDRARQVGEAMRAADAWQTLDAVLAAETASGAAADSSMHR</sequence>
<evidence type="ECO:0000313" key="2">
    <source>
        <dbReference type="EMBL" id="SDS49198.1"/>
    </source>
</evidence>
<evidence type="ECO:0000259" key="1">
    <source>
        <dbReference type="Pfam" id="PF06722"/>
    </source>
</evidence>
<dbReference type="GO" id="GO:0016758">
    <property type="term" value="F:hexosyltransferase activity"/>
    <property type="evidence" value="ECO:0007669"/>
    <property type="project" value="UniProtKB-ARBA"/>
</dbReference>
<dbReference type="GO" id="GO:0008194">
    <property type="term" value="F:UDP-glycosyltransferase activity"/>
    <property type="evidence" value="ECO:0007669"/>
    <property type="project" value="InterPro"/>
</dbReference>
<gene>
    <name evidence="2" type="ORF">SAMN04489809_1972</name>
</gene>
<dbReference type="InterPro" id="IPR050426">
    <property type="entry name" value="Glycosyltransferase_28"/>
</dbReference>
<dbReference type="eggNOG" id="COG1819">
    <property type="taxonomic scope" value="Bacteria"/>
</dbReference>
<reference evidence="2 3" key="1">
    <citation type="submission" date="2016-10" db="EMBL/GenBank/DDBJ databases">
        <authorList>
            <person name="de Groot N.N."/>
        </authorList>
    </citation>
    <scope>NUCLEOTIDE SEQUENCE [LARGE SCALE GENOMIC DNA]</scope>
    <source>
        <strain evidence="2 3">DSM 15019</strain>
    </source>
</reference>
<name>A0A1H1SMY5_9MICO</name>
<evidence type="ECO:0000313" key="3">
    <source>
        <dbReference type="Proteomes" id="UP000182126"/>
    </source>
</evidence>
<dbReference type="GeneID" id="36300818"/>
<dbReference type="Proteomes" id="UP000182126">
    <property type="component" value="Chromosome I"/>
</dbReference>
<organism evidence="2 3">
    <name type="scientific">Microbacterium paraoxydans</name>
    <dbReference type="NCBI Taxonomy" id="199592"/>
    <lineage>
        <taxon>Bacteria</taxon>
        <taxon>Bacillati</taxon>
        <taxon>Actinomycetota</taxon>
        <taxon>Actinomycetes</taxon>
        <taxon>Micrococcales</taxon>
        <taxon>Microbacteriaceae</taxon>
        <taxon>Microbacterium</taxon>
    </lineage>
</organism>
<protein>
    <submittedName>
        <fullName evidence="2">UDP:flavonoid glycosyltransferase YjiC, YdhE family</fullName>
    </submittedName>
</protein>
<feature type="domain" description="Erythromycin biosynthesis protein CIII-like C-terminal" evidence="1">
    <location>
        <begin position="282"/>
        <end position="410"/>
    </location>
</feature>
<dbReference type="Gene3D" id="3.40.50.2000">
    <property type="entry name" value="Glycogen Phosphorylase B"/>
    <property type="match status" value="2"/>
</dbReference>
<dbReference type="GO" id="GO:0017000">
    <property type="term" value="P:antibiotic biosynthetic process"/>
    <property type="evidence" value="ECO:0007669"/>
    <property type="project" value="UniProtKB-ARBA"/>
</dbReference>
<dbReference type="EMBL" id="LT629770">
    <property type="protein sequence ID" value="SDS49198.1"/>
    <property type="molecule type" value="Genomic_DNA"/>
</dbReference>
<dbReference type="RefSeq" id="WP_060922059.1">
    <property type="nucleotide sequence ID" value="NZ_CBDRLI010000001.1"/>
</dbReference>
<dbReference type="FunFam" id="3.40.50.2000:FF:000072">
    <property type="entry name" value="Glycosyl transferase"/>
    <property type="match status" value="1"/>
</dbReference>
<dbReference type="PANTHER" id="PTHR48050">
    <property type="entry name" value="STEROL 3-BETA-GLUCOSYLTRANSFERASE"/>
    <property type="match status" value="1"/>
</dbReference>
<proteinExistence type="predicted"/>
<dbReference type="InterPro" id="IPR010610">
    <property type="entry name" value="EryCIII-like_C"/>
</dbReference>
<keyword evidence="2" id="KW-0808">Transferase</keyword>
<dbReference type="SUPFAM" id="SSF53756">
    <property type="entry name" value="UDP-Glycosyltransferase/glycogen phosphorylase"/>
    <property type="match status" value="1"/>
</dbReference>
<dbReference type="Pfam" id="PF06722">
    <property type="entry name" value="EryCIII-like_C"/>
    <property type="match status" value="1"/>
</dbReference>
<dbReference type="CDD" id="cd03784">
    <property type="entry name" value="GT1_Gtf-like"/>
    <property type="match status" value="1"/>
</dbReference>
<dbReference type="PANTHER" id="PTHR48050:SF13">
    <property type="entry name" value="STEROL 3-BETA-GLUCOSYLTRANSFERASE UGT80A2"/>
    <property type="match status" value="1"/>
</dbReference>